<proteinExistence type="predicted"/>
<evidence type="ECO:0000313" key="3">
    <source>
        <dbReference type="Proteomes" id="UP000241462"/>
    </source>
</evidence>
<protein>
    <submittedName>
        <fullName evidence="2">Uncharacterized protein</fullName>
    </submittedName>
</protein>
<accession>A0A2T3ADL9</accession>
<feature type="compositionally biased region" description="Polar residues" evidence="1">
    <location>
        <begin position="297"/>
        <end position="306"/>
    </location>
</feature>
<feature type="region of interest" description="Disordered" evidence="1">
    <location>
        <begin position="166"/>
        <end position="223"/>
    </location>
</feature>
<feature type="compositionally biased region" description="Low complexity" evidence="1">
    <location>
        <begin position="396"/>
        <end position="416"/>
    </location>
</feature>
<dbReference type="EMBL" id="KZ678406">
    <property type="protein sequence ID" value="PSR92395.1"/>
    <property type="molecule type" value="Genomic_DNA"/>
</dbReference>
<dbReference type="Proteomes" id="UP000241462">
    <property type="component" value="Unassembled WGS sequence"/>
</dbReference>
<evidence type="ECO:0000256" key="1">
    <source>
        <dbReference type="SAM" id="MobiDB-lite"/>
    </source>
</evidence>
<feature type="compositionally biased region" description="Low complexity" evidence="1">
    <location>
        <begin position="166"/>
        <end position="206"/>
    </location>
</feature>
<dbReference type="InParanoid" id="A0A2T3ADL9"/>
<organism evidence="2 3">
    <name type="scientific">Coniella lustricola</name>
    <dbReference type="NCBI Taxonomy" id="2025994"/>
    <lineage>
        <taxon>Eukaryota</taxon>
        <taxon>Fungi</taxon>
        <taxon>Dikarya</taxon>
        <taxon>Ascomycota</taxon>
        <taxon>Pezizomycotina</taxon>
        <taxon>Sordariomycetes</taxon>
        <taxon>Sordariomycetidae</taxon>
        <taxon>Diaporthales</taxon>
        <taxon>Schizoparmaceae</taxon>
        <taxon>Coniella</taxon>
    </lineage>
</organism>
<feature type="region of interest" description="Disordered" evidence="1">
    <location>
        <begin position="388"/>
        <end position="426"/>
    </location>
</feature>
<name>A0A2T3ADL9_9PEZI</name>
<keyword evidence="3" id="KW-1185">Reference proteome</keyword>
<reference evidence="2 3" key="1">
    <citation type="journal article" date="2018" name="Mycol. Prog.">
        <title>Coniella lustricola, a new species from submerged detritus.</title>
        <authorList>
            <person name="Raudabaugh D.B."/>
            <person name="Iturriaga T."/>
            <person name="Carver A."/>
            <person name="Mondo S."/>
            <person name="Pangilinan J."/>
            <person name="Lipzen A."/>
            <person name="He G."/>
            <person name="Amirebrahimi M."/>
            <person name="Grigoriev I.V."/>
            <person name="Miller A.N."/>
        </authorList>
    </citation>
    <scope>NUCLEOTIDE SEQUENCE [LARGE SCALE GENOMIC DNA]</scope>
    <source>
        <strain evidence="2 3">B22-T-1</strain>
    </source>
</reference>
<feature type="region of interest" description="Disordered" evidence="1">
    <location>
        <begin position="262"/>
        <end position="308"/>
    </location>
</feature>
<dbReference type="OrthoDB" id="3641178at2759"/>
<dbReference type="AlphaFoldDB" id="A0A2T3ADL9"/>
<sequence>MANGLIPLMLTSADLAACHTSTSRAHRRNLSDATPVLKLSKPPMRSALKRQSQQTPLYLPNIPRTSTEWKRAIADIKQHHLMRRYRACSARCNEILSNLKSTSMVEPAYMIYLNFYAATSLEMCARPLAPASAYRLSLLQQARSHYERTAALLQAAEEVAATQSRSSSAASSLSYPHSPSSSVSSRAWSPDCGTSTPTSSNSRKSSLVLEPRKRHQKKKVSFELPRDKSQWTFTLPEPVVRPDSPTLGFDDEYFAAGALRQELPDLPTKRSPRHEIEMPTYPPPSMPSISEREELSPTETESTATDDSCEDYPFFRTHYFSDRETVRSLARYCDTLSGLKTQVACHLRALNDALAEDVRQQEDRDAAAEVTDAVSFAATAINRLSLHSAGRSRSGSHTSISLDRSSSSMSFTSSCSGGDNELDEMKRKDRQVRIDKLRMSGWKRKRFDASRYEQLCDAVMEELNNQA</sequence>
<gene>
    <name evidence="2" type="ORF">BD289DRAFT_459652</name>
</gene>
<evidence type="ECO:0000313" key="2">
    <source>
        <dbReference type="EMBL" id="PSR92395.1"/>
    </source>
</evidence>